<keyword evidence="3" id="KW-1185">Reference proteome</keyword>
<proteinExistence type="predicted"/>
<accession>A0ABY6MTD6</accession>
<dbReference type="RefSeq" id="WP_264893034.1">
    <property type="nucleotide sequence ID" value="NZ_CP110257.1"/>
</dbReference>
<dbReference type="PROSITE" id="PS50887">
    <property type="entry name" value="GGDEF"/>
    <property type="match status" value="1"/>
</dbReference>
<dbReference type="InterPro" id="IPR052155">
    <property type="entry name" value="Biofilm_reg_signaling"/>
</dbReference>
<dbReference type="Pfam" id="PF00990">
    <property type="entry name" value="GGDEF"/>
    <property type="match status" value="1"/>
</dbReference>
<dbReference type="SUPFAM" id="SSF55073">
    <property type="entry name" value="Nucleotide cyclase"/>
    <property type="match status" value="1"/>
</dbReference>
<evidence type="ECO:0000313" key="2">
    <source>
        <dbReference type="EMBL" id="UZD55276.1"/>
    </source>
</evidence>
<protein>
    <submittedName>
        <fullName evidence="2">Diguanylate cyclase</fullName>
        <ecNumber evidence="2">2.7.7.65</ecNumber>
    </submittedName>
</protein>
<gene>
    <name evidence="2" type="ORF">OMP39_01375</name>
</gene>
<keyword evidence="2" id="KW-0548">Nucleotidyltransferase</keyword>
<dbReference type="InterPro" id="IPR043128">
    <property type="entry name" value="Rev_trsase/Diguanyl_cyclase"/>
</dbReference>
<dbReference type="GO" id="GO:0052621">
    <property type="term" value="F:diguanylate cyclase activity"/>
    <property type="evidence" value="ECO:0007669"/>
    <property type="project" value="UniProtKB-EC"/>
</dbReference>
<dbReference type="InterPro" id="IPR035965">
    <property type="entry name" value="PAS-like_dom_sf"/>
</dbReference>
<feature type="domain" description="GGDEF" evidence="1">
    <location>
        <begin position="366"/>
        <end position="500"/>
    </location>
</feature>
<dbReference type="Gene3D" id="3.30.450.20">
    <property type="entry name" value="PAS domain"/>
    <property type="match status" value="2"/>
</dbReference>
<dbReference type="NCBIfam" id="TIGR00254">
    <property type="entry name" value="GGDEF"/>
    <property type="match status" value="1"/>
</dbReference>
<reference evidence="2" key="1">
    <citation type="submission" date="2022-10" db="EMBL/GenBank/DDBJ databases">
        <title>Complete genome sequence of Schlegelella aquatica LMG 23380.</title>
        <authorList>
            <person name="Musilova J."/>
            <person name="Kourilova X."/>
            <person name="Bezdicek M."/>
            <person name="Hermankova K."/>
            <person name="Obruca S."/>
            <person name="Sedlar K."/>
        </authorList>
    </citation>
    <scope>NUCLEOTIDE SEQUENCE</scope>
    <source>
        <strain evidence="2">LMG 23380</strain>
    </source>
</reference>
<dbReference type="SUPFAM" id="SSF55785">
    <property type="entry name" value="PYP-like sensor domain (PAS domain)"/>
    <property type="match status" value="2"/>
</dbReference>
<dbReference type="EMBL" id="CP110257">
    <property type="protein sequence ID" value="UZD55276.1"/>
    <property type="molecule type" value="Genomic_DNA"/>
</dbReference>
<keyword evidence="2" id="KW-0808">Transferase</keyword>
<dbReference type="EC" id="2.7.7.65" evidence="2"/>
<sequence>MTFFAPDTAPAGPASRVDANDDEQMFELAPVSLWLEDYSAVRDLFDAWRSEGVTDLRTHLSADRSRVQACSRAVKVLRVNRRTLELFGASDMAQLVSRLDMVFRDAMFDSFVEELASLWEGRGGFANQTVNYTLDGRPLHILVHGKVLPGHEARWDRVLVSIEDISRRVEAERQLVASEAYARGLFEHSPVSLWVEDFSAVKRLLDEARAAGIQDFRTFIDVHPEFVDRCMQEIRVIDVNRRTLELFAAPDKPTLLRRLGEVFRDDMRNHFAEQLIELWDGKLVQQRETVNYALDGDTVHVHLQFSVLPGHEDDWSLVLVSLTDITARKKAEAYLEFLGKHDVLTKLRNRSYYIDELNRLQRKGPFPIGVIVADLNGLKDTNDQLGHAAGDALLQRAGEVLAKAVDHPACAARIGGDEFAVLMPATDRRGAEQVLENIQRIVELNNSFYGGTPLSFSMGLAVCEAGERLEDAIASADAAMYVAKRQHYESQGRDRRNSRY</sequence>
<dbReference type="Pfam" id="PF08448">
    <property type="entry name" value="PAS_4"/>
    <property type="match status" value="1"/>
</dbReference>
<dbReference type="InterPro" id="IPR000160">
    <property type="entry name" value="GGDEF_dom"/>
</dbReference>
<dbReference type="InterPro" id="IPR029787">
    <property type="entry name" value="Nucleotide_cyclase"/>
</dbReference>
<organism evidence="2 3">
    <name type="scientific">Caldimonas aquatica</name>
    <dbReference type="NCBI Taxonomy" id="376175"/>
    <lineage>
        <taxon>Bacteria</taxon>
        <taxon>Pseudomonadati</taxon>
        <taxon>Pseudomonadota</taxon>
        <taxon>Betaproteobacteria</taxon>
        <taxon>Burkholderiales</taxon>
        <taxon>Sphaerotilaceae</taxon>
        <taxon>Caldimonas</taxon>
    </lineage>
</organism>
<dbReference type="InterPro" id="IPR013656">
    <property type="entry name" value="PAS_4"/>
</dbReference>
<dbReference type="PANTHER" id="PTHR44757:SF2">
    <property type="entry name" value="BIOFILM ARCHITECTURE MAINTENANCE PROTEIN MBAA"/>
    <property type="match status" value="1"/>
</dbReference>
<dbReference type="Gene3D" id="3.30.70.270">
    <property type="match status" value="1"/>
</dbReference>
<name>A0ABY6MTD6_9BURK</name>
<dbReference type="PANTHER" id="PTHR44757">
    <property type="entry name" value="DIGUANYLATE CYCLASE DGCP"/>
    <property type="match status" value="1"/>
</dbReference>
<evidence type="ECO:0000259" key="1">
    <source>
        <dbReference type="PROSITE" id="PS50887"/>
    </source>
</evidence>
<dbReference type="Proteomes" id="UP001163266">
    <property type="component" value="Chromosome"/>
</dbReference>
<dbReference type="CDD" id="cd01949">
    <property type="entry name" value="GGDEF"/>
    <property type="match status" value="1"/>
</dbReference>
<dbReference type="SMART" id="SM00267">
    <property type="entry name" value="GGDEF"/>
    <property type="match status" value="1"/>
</dbReference>
<evidence type="ECO:0000313" key="3">
    <source>
        <dbReference type="Proteomes" id="UP001163266"/>
    </source>
</evidence>